<protein>
    <submittedName>
        <fullName evidence="1">Uncharacterized protein</fullName>
    </submittedName>
</protein>
<evidence type="ECO:0000313" key="2">
    <source>
        <dbReference type="Proteomes" id="UP000198508"/>
    </source>
</evidence>
<dbReference type="AlphaFoldDB" id="A0A1I0JQF5"/>
<organism evidence="1 2">
    <name type="scientific">Enterocloster lavalensis</name>
    <dbReference type="NCBI Taxonomy" id="460384"/>
    <lineage>
        <taxon>Bacteria</taxon>
        <taxon>Bacillati</taxon>
        <taxon>Bacillota</taxon>
        <taxon>Clostridia</taxon>
        <taxon>Lachnospirales</taxon>
        <taxon>Lachnospiraceae</taxon>
        <taxon>Enterocloster</taxon>
    </lineage>
</organism>
<reference evidence="2" key="1">
    <citation type="submission" date="2016-10" db="EMBL/GenBank/DDBJ databases">
        <authorList>
            <person name="Varghese N."/>
            <person name="Submissions S."/>
        </authorList>
    </citation>
    <scope>NUCLEOTIDE SEQUENCE [LARGE SCALE GENOMIC DNA]</scope>
    <source>
        <strain evidence="2">NLAE-zl-G277</strain>
    </source>
</reference>
<evidence type="ECO:0000313" key="1">
    <source>
        <dbReference type="EMBL" id="SEU12734.1"/>
    </source>
</evidence>
<keyword evidence="2" id="KW-1185">Reference proteome</keyword>
<dbReference type="Proteomes" id="UP000198508">
    <property type="component" value="Unassembled WGS sequence"/>
</dbReference>
<name>A0A1I0JQF5_9FIRM</name>
<dbReference type="EMBL" id="FOIM01000034">
    <property type="protein sequence ID" value="SEU12734.1"/>
    <property type="molecule type" value="Genomic_DNA"/>
</dbReference>
<sequence>MSKEGFQSLMRKMEEFARANDRISVPERRRAVISLYRRLRCELAGEAKTGVRETGGSASIRILAKDGLIACDESDALLKLMAMANLLCVKRVGNQIQMDLWFRCWEWKKRT</sequence>
<gene>
    <name evidence="1" type="ORF">SAMN05216313_13414</name>
</gene>
<accession>A0A1I0JQF5</accession>
<proteinExistence type="predicted"/>
<dbReference type="GeneID" id="93279928"/>
<dbReference type="RefSeq" id="WP_139201213.1">
    <property type="nucleotide sequence ID" value="NZ_CABJCG010000018.1"/>
</dbReference>